<protein>
    <submittedName>
        <fullName evidence="8">4-hydroxyphenylacetate 3-hydroxylase</fullName>
    </submittedName>
</protein>
<feature type="region of interest" description="Disordered" evidence="5">
    <location>
        <begin position="479"/>
        <end position="501"/>
    </location>
</feature>
<dbReference type="InterPro" id="IPR024719">
    <property type="entry name" value="HpaB/PvcC/4-BUDH_C"/>
</dbReference>
<evidence type="ECO:0000313" key="8">
    <source>
        <dbReference type="EMBL" id="AJY74773.1"/>
    </source>
</evidence>
<dbReference type="PANTHER" id="PTHR36117:SF3">
    <property type="entry name" value="4-HYDROXYPHENYLACETATE 3-MONOOXYGENASE-RELATED"/>
    <property type="match status" value="1"/>
</dbReference>
<evidence type="ECO:0000259" key="7">
    <source>
        <dbReference type="Pfam" id="PF11794"/>
    </source>
</evidence>
<dbReference type="PIRSF" id="PIRSF000331">
    <property type="entry name" value="HpaA_HpaB"/>
    <property type="match status" value="1"/>
</dbReference>
<accession>A0A0D5NIM3</accession>
<dbReference type="Gene3D" id="2.40.110.10">
    <property type="entry name" value="Butyryl-CoA Dehydrogenase, subunit A, domain 2"/>
    <property type="match status" value="1"/>
</dbReference>
<evidence type="ECO:0000256" key="2">
    <source>
        <dbReference type="ARBA" id="ARBA00022827"/>
    </source>
</evidence>
<dbReference type="RefSeq" id="WP_045670206.1">
    <property type="nucleotide sequence ID" value="NZ_CP011058.1"/>
</dbReference>
<reference evidence="9" key="2">
    <citation type="submission" date="2015-03" db="EMBL/GenBank/DDBJ databases">
        <title>Genome sequence of Paenibacillus beijingensis strain DSM 24997T.</title>
        <authorList>
            <person name="Kwak Y."/>
            <person name="Shin J.-H."/>
        </authorList>
    </citation>
    <scope>NUCLEOTIDE SEQUENCE [LARGE SCALE GENOMIC DNA]</scope>
    <source>
        <strain evidence="9">DSM 24997</strain>
    </source>
</reference>
<dbReference type="InterPro" id="IPR036250">
    <property type="entry name" value="AcylCo_DH-like_C"/>
</dbReference>
<dbReference type="Pfam" id="PF03241">
    <property type="entry name" value="HpaB"/>
    <property type="match status" value="1"/>
</dbReference>
<dbReference type="HOGENOM" id="CLU_023920_2_1_9"/>
<feature type="domain" description="HpaB/PvcC/4-BUDH C-terminal" evidence="6">
    <location>
        <begin position="288"/>
        <end position="475"/>
    </location>
</feature>
<dbReference type="Gene3D" id="1.20.140.10">
    <property type="entry name" value="Butyryl-CoA Dehydrogenase, subunit A, domain 3"/>
    <property type="match status" value="1"/>
</dbReference>
<keyword evidence="9" id="KW-1185">Reference proteome</keyword>
<evidence type="ECO:0000259" key="6">
    <source>
        <dbReference type="Pfam" id="PF03241"/>
    </source>
</evidence>
<feature type="binding site" evidence="4">
    <location>
        <begin position="451"/>
        <end position="454"/>
    </location>
    <ligand>
        <name>FAD</name>
        <dbReference type="ChEBI" id="CHEBI:57692"/>
    </ligand>
</feature>
<feature type="binding site" evidence="4">
    <location>
        <begin position="154"/>
        <end position="157"/>
    </location>
    <ligand>
        <name>FAD</name>
        <dbReference type="ChEBI" id="CHEBI:57692"/>
    </ligand>
</feature>
<keyword evidence="2 4" id="KW-0274">FAD</keyword>
<feature type="compositionally biased region" description="Polar residues" evidence="5">
    <location>
        <begin position="492"/>
        <end position="501"/>
    </location>
</feature>
<dbReference type="OrthoDB" id="9785230at2"/>
<sequence length="501" mass="56861">MPLTRGERFIESLRDGRSVWFEGKRLDDVTAHPAFQGTLDTIRKLFDTLDDKQLQERIGFKNEATGVYAHNAFLVPYEREDLIRRRAAFAHWADETNGVMSRLSEFARSLVTGWYAARHEFTPYDPHFADKITRYYEHARDNDSFLTTALLDPQIDRTKSPGEHRNPDSVLRIVGETEEGVIVRGAKMIATAGPYAHDFLVYPYYRLKETESEYAHFLIVPANLPGLHIVCRDSFAKFSGDDYPLSSKYDEMDAVLFFDDVLVPWERVFLKGSTEGVWKLRMNETAGALAFHQTVVRLLSKLEFVTGVSVAVAQSIGADGFQHVQEKLGELIIQTESIKGLLLASELQSSRSEAGIELPDLVPIETARNLGTRYYPRALEILQLIGAGGFMQVPSRLEELSGPLKDLMHTYYAGKQVGADDKVRLFKLAWDLAGSQLGSRHELYERFYAGDPVRTYANQYVNADKSDLERRMRQFRQAHYGKEAESGEPTIGRQQLSFTPQ</sequence>
<dbReference type="KEGG" id="pbj:VN24_09465"/>
<dbReference type="STRING" id="1126833.VN24_09465"/>
<dbReference type="PATRIC" id="fig|1126833.4.peg.2093"/>
<evidence type="ECO:0000313" key="9">
    <source>
        <dbReference type="Proteomes" id="UP000032633"/>
    </source>
</evidence>
<dbReference type="InterPro" id="IPR004925">
    <property type="entry name" value="HpaB/PvcC/4-BUDH"/>
</dbReference>
<keyword evidence="1" id="KW-0285">Flavoprotein</keyword>
<dbReference type="EMBL" id="CP011058">
    <property type="protein sequence ID" value="AJY74773.1"/>
    <property type="molecule type" value="Genomic_DNA"/>
</dbReference>
<proteinExistence type="predicted"/>
<organism evidence="8 9">
    <name type="scientific">Paenibacillus beijingensis</name>
    <dbReference type="NCBI Taxonomy" id="1126833"/>
    <lineage>
        <taxon>Bacteria</taxon>
        <taxon>Bacillati</taxon>
        <taxon>Bacillota</taxon>
        <taxon>Bacilli</taxon>
        <taxon>Bacillales</taxon>
        <taxon>Paenibacillaceae</taxon>
        <taxon>Paenibacillus</taxon>
    </lineage>
</organism>
<feature type="binding site" evidence="4">
    <location>
        <position position="191"/>
    </location>
    <ligand>
        <name>FAD</name>
        <dbReference type="ChEBI" id="CHEBI:57692"/>
    </ligand>
</feature>
<dbReference type="PANTHER" id="PTHR36117">
    <property type="entry name" value="4-HYDROXYPHENYLACETATE 3-MONOOXYGENASE-RELATED"/>
    <property type="match status" value="1"/>
</dbReference>
<evidence type="ECO:0000256" key="5">
    <source>
        <dbReference type="SAM" id="MobiDB-lite"/>
    </source>
</evidence>
<dbReference type="InterPro" id="IPR024674">
    <property type="entry name" value="HpaB/PvcC/4-BUDH_N"/>
</dbReference>
<evidence type="ECO:0000256" key="3">
    <source>
        <dbReference type="ARBA" id="ARBA00023002"/>
    </source>
</evidence>
<dbReference type="Gene3D" id="1.10.3140.10">
    <property type="entry name" value="4-hydroxybutyryl-coa dehydratase, domain 1"/>
    <property type="match status" value="1"/>
</dbReference>
<dbReference type="InterPro" id="IPR009100">
    <property type="entry name" value="AcylCoA_DH/oxidase_NM_dom_sf"/>
</dbReference>
<evidence type="ECO:0000256" key="4">
    <source>
        <dbReference type="PIRSR" id="PIRSR000331-2"/>
    </source>
</evidence>
<reference evidence="8 9" key="1">
    <citation type="journal article" date="2015" name="J. Biotechnol.">
        <title>Complete genome sequence of Paenibacillus beijingensis 7188(T) (=DSM 24997(T)), a novel rhizobacterium from jujube garden soil.</title>
        <authorList>
            <person name="Kwak Y."/>
            <person name="Shin J.H."/>
        </authorList>
    </citation>
    <scope>NUCLEOTIDE SEQUENCE [LARGE SCALE GENOMIC DNA]</scope>
    <source>
        <strain evidence="8 9">DSM 24997</strain>
    </source>
</reference>
<keyword evidence="3" id="KW-0560">Oxidoreductase</keyword>
<evidence type="ECO:0000256" key="1">
    <source>
        <dbReference type="ARBA" id="ARBA00022630"/>
    </source>
</evidence>
<dbReference type="AlphaFoldDB" id="A0A0D5NIM3"/>
<feature type="domain" description="HpaB/PvcC/4-BUDH N-terminal" evidence="7">
    <location>
        <begin position="6"/>
        <end position="270"/>
    </location>
</feature>
<gene>
    <name evidence="8" type="ORF">VN24_09465</name>
</gene>
<dbReference type="SUPFAM" id="SSF56645">
    <property type="entry name" value="Acyl-CoA dehydrogenase NM domain-like"/>
    <property type="match status" value="1"/>
</dbReference>
<dbReference type="GO" id="GO:0016627">
    <property type="term" value="F:oxidoreductase activity, acting on the CH-CH group of donors"/>
    <property type="evidence" value="ECO:0007669"/>
    <property type="project" value="InterPro"/>
</dbReference>
<dbReference type="Proteomes" id="UP000032633">
    <property type="component" value="Chromosome"/>
</dbReference>
<dbReference type="InterPro" id="IPR046373">
    <property type="entry name" value="Acyl-CoA_Oxase/DH_mid-dom_sf"/>
</dbReference>
<dbReference type="Pfam" id="PF11794">
    <property type="entry name" value="HpaB_N"/>
    <property type="match status" value="1"/>
</dbReference>
<dbReference type="SUPFAM" id="SSF47203">
    <property type="entry name" value="Acyl-CoA dehydrogenase C-terminal domain-like"/>
    <property type="match status" value="1"/>
</dbReference>
<name>A0A0D5NIM3_9BACL</name>